<dbReference type="OrthoDB" id="6775714at2"/>
<dbReference type="Proteomes" id="UP000054903">
    <property type="component" value="Unassembled WGS sequence"/>
</dbReference>
<proteinExistence type="predicted"/>
<reference evidence="1" key="1">
    <citation type="submission" date="2016-01" db="EMBL/GenBank/DDBJ databases">
        <authorList>
            <person name="Peeters C."/>
        </authorList>
    </citation>
    <scope>NUCLEOTIDE SEQUENCE</scope>
    <source>
        <strain evidence="1">LMG 29320</strain>
    </source>
</reference>
<organism evidence="1 2">
    <name type="scientific">Caballeronia fortuita</name>
    <dbReference type="NCBI Taxonomy" id="1777138"/>
    <lineage>
        <taxon>Bacteria</taxon>
        <taxon>Pseudomonadati</taxon>
        <taxon>Pseudomonadota</taxon>
        <taxon>Betaproteobacteria</taxon>
        <taxon>Burkholderiales</taxon>
        <taxon>Burkholderiaceae</taxon>
        <taxon>Caballeronia</taxon>
    </lineage>
</organism>
<keyword evidence="2" id="KW-1185">Reference proteome</keyword>
<dbReference type="EMBL" id="FCNX02000029">
    <property type="protein sequence ID" value="SAL03083.1"/>
    <property type="molecule type" value="Genomic_DNA"/>
</dbReference>
<protein>
    <submittedName>
        <fullName evidence="1">Phage-related tail transmembrane protein</fullName>
    </submittedName>
</protein>
<name>A0A158E8K8_9BURK</name>
<dbReference type="STRING" id="1777138.AWB77_06702"/>
<evidence type="ECO:0000313" key="1">
    <source>
        <dbReference type="EMBL" id="SAL03083.1"/>
    </source>
</evidence>
<keyword evidence="1" id="KW-0472">Membrane</keyword>
<gene>
    <name evidence="1" type="ORF">AWB77_06702</name>
</gene>
<comment type="caution">
    <text evidence="1">The sequence shown here is derived from an EMBL/GenBank/DDBJ whole genome shotgun (WGS) entry which is preliminary data.</text>
</comment>
<dbReference type="RefSeq" id="WP_061138661.1">
    <property type="nucleotide sequence ID" value="NZ_FCNX02000029.1"/>
</dbReference>
<keyword evidence="1" id="KW-0812">Transmembrane</keyword>
<sequence length="672" mass="70493">MSNKRLNASIIIGGSITSGLKGAFGSTTTALREIGKEIREVAARQRLLGKSISTLRDAGKDVDSLRSKYAQTVTTIDRLRAAQDKLNRSQERYEKMRSVGGKLAGAGVAAGATGLAMGGALSKGIHAAIERENVVAVIRNSGVSKHDADEMIGAAERSKQFGVSVTKATDTVSELRTALGDAHHAIEALPTALKAISGLKLYDRLHHTDLASGDSAYQMAKVAEERGGAADPAAMREKYNWGFKALTGSNGKVTVSDLLTASRTGKAAAQAMSDEAFYGDTFLQQMMGADRYGTSGSTLVNSWIGGHQTHGAFDHMMQLGLLNRSGVKFDKTGKVKTVSPDALIDAQTFLKDPQTWVDRHLIPLAKKRGVDTSDPAQVLAFVNAIASNTNAASMLVNRVLFSSNIWKDRRNVLQAAGYEESDQANQKSTAGKIDNAHARLDDAQERVGRVLTPALASAMERVASALESVNHFADENPRFMKAVVIGIGGLTVGAIAAAPVLTAAGGALTLMAGIKLARTVASLKELEGAANGVSGAAGGAAKGVLGFVGKLGLAAGLAGIALEAAKAAGLPDVDEDQGKKDMAKGDWLAASFHMPAGQFLKARFRNLMGWDKDEMPAPAAKTAGGTTQDNRQYNINFHQQPGQSGKDAALEVSRMLGVPQPRLGSGLYDSGF</sequence>
<accession>A0A158E8K8</accession>
<dbReference type="AlphaFoldDB" id="A0A158E8K8"/>
<evidence type="ECO:0000313" key="2">
    <source>
        <dbReference type="Proteomes" id="UP000054903"/>
    </source>
</evidence>